<dbReference type="PANTHER" id="PTHR48101:SF1">
    <property type="entry name" value="METHYLMALONYL-COA MUTASE, LARGE SUBUNIT"/>
    <property type="match status" value="1"/>
</dbReference>
<dbReference type="NCBIfam" id="TIGR00641">
    <property type="entry name" value="acid_CoA_mut_N"/>
    <property type="match status" value="1"/>
</dbReference>
<organism evidence="3 4">
    <name type="scientific">Candidatus Abyssobacteria bacterium SURF_17</name>
    <dbReference type="NCBI Taxonomy" id="2093361"/>
    <lineage>
        <taxon>Bacteria</taxon>
        <taxon>Pseudomonadati</taxon>
        <taxon>Candidatus Hydrogenedentota</taxon>
        <taxon>Candidatus Abyssobacteria</taxon>
    </lineage>
</organism>
<dbReference type="AlphaFoldDB" id="A0A419F9T4"/>
<dbReference type="Proteomes" id="UP000285961">
    <property type="component" value="Unassembled WGS sequence"/>
</dbReference>
<dbReference type="InterPro" id="IPR016176">
    <property type="entry name" value="Cbl-dep_enz_cat"/>
</dbReference>
<protein>
    <submittedName>
        <fullName evidence="3">Methylmalonyl-CoA mutase</fullName>
    </submittedName>
</protein>
<comment type="caution">
    <text evidence="3">The sequence shown here is derived from an EMBL/GenBank/DDBJ whole genome shotgun (WGS) entry which is preliminary data.</text>
</comment>
<evidence type="ECO:0000313" key="3">
    <source>
        <dbReference type="EMBL" id="RJP75435.1"/>
    </source>
</evidence>
<evidence type="ECO:0000259" key="2">
    <source>
        <dbReference type="Pfam" id="PF01642"/>
    </source>
</evidence>
<dbReference type="SUPFAM" id="SSF51703">
    <property type="entry name" value="Cobalamin (vitamin B12)-dependent enzymes"/>
    <property type="match status" value="1"/>
</dbReference>
<dbReference type="PANTHER" id="PTHR48101">
    <property type="entry name" value="METHYLMALONYL-COA MUTASE, MITOCHONDRIAL-RELATED"/>
    <property type="match status" value="1"/>
</dbReference>
<dbReference type="InterPro" id="IPR006098">
    <property type="entry name" value="MMCoA_mutase_a_cat"/>
</dbReference>
<dbReference type="GO" id="GO:0031419">
    <property type="term" value="F:cobalamin binding"/>
    <property type="evidence" value="ECO:0007669"/>
    <property type="project" value="InterPro"/>
</dbReference>
<dbReference type="Pfam" id="PF01642">
    <property type="entry name" value="MM_CoA_mutase"/>
    <property type="match status" value="1"/>
</dbReference>
<evidence type="ECO:0000313" key="4">
    <source>
        <dbReference type="Proteomes" id="UP000285961"/>
    </source>
</evidence>
<keyword evidence="1" id="KW-0413">Isomerase</keyword>
<accession>A0A419F9T4</accession>
<reference evidence="3 4" key="1">
    <citation type="journal article" date="2017" name="ISME J.">
        <title>Energy and carbon metabolisms in a deep terrestrial subsurface fluid microbial community.</title>
        <authorList>
            <person name="Momper L."/>
            <person name="Jungbluth S.P."/>
            <person name="Lee M.D."/>
            <person name="Amend J.P."/>
        </authorList>
    </citation>
    <scope>NUCLEOTIDE SEQUENCE [LARGE SCALE GENOMIC DNA]</scope>
    <source>
        <strain evidence="3">SURF_17</strain>
    </source>
</reference>
<dbReference type="GO" id="GO:0004494">
    <property type="term" value="F:methylmalonyl-CoA mutase activity"/>
    <property type="evidence" value="ECO:0007669"/>
    <property type="project" value="InterPro"/>
</dbReference>
<dbReference type="EMBL" id="QZKI01000003">
    <property type="protein sequence ID" value="RJP75435.1"/>
    <property type="molecule type" value="Genomic_DNA"/>
</dbReference>
<name>A0A419F9T4_9BACT</name>
<sequence length="555" mass="61412">MFSNEFIDNLKADYARWEQTTLQKILDKYGMTPDSMPKQVYTPLDVRRDDFKDAIGFPGEFPFTRGIYPTMIVGAGIGGRAYSGYGTPENTRDRLKFLLLQGQFGFSLAFDLPTQIGLDSDHPLATGEVGRVGVALSSLRDMETVLAAFDPPAPLDRIRASFTTNAQAAVVLAMYIAMAEKFEIPLNRLTGTIQNDVLKEYVARGTYIFPPQPSMRLTADIFEYCSKYMPRFNMISICGYHIREAGATAVQELAFMLANAIAYGTIALKRGLDPDEFLPRFSFLFSSHSNFFEEVAKFRAARRMWARIARDRLGAKKVDSMRFRVASGYAGSTFTAQKPLNNIARGTLECFASIIGGNMGSASAPYDEALGLPTEEATIVALDTPRIIHYEARSADVIDPLGGSYYIEYLTDKLEDDANKLIEKIDSLGGAVAAIEKGFTQAEVENSSYKMQKQIEEGTRRIVGVNEYIGDVPPMHPMEVAPETEHLRIEAIKKLRTERNNAAVSKALDRVRAAADDSENLVPPILEAVKVMATNGEICGVLREVFGEAQPFTSF</sequence>
<dbReference type="Gene3D" id="3.20.20.240">
    <property type="entry name" value="Methylmalonyl-CoA mutase"/>
    <property type="match status" value="1"/>
</dbReference>
<dbReference type="InterPro" id="IPR006099">
    <property type="entry name" value="MeMalonylCoA_mutase_a/b_cat"/>
</dbReference>
<gene>
    <name evidence="3" type="ORF">C4532_00395</name>
</gene>
<feature type="domain" description="Methylmalonyl-CoA mutase alpha/beta chain catalytic" evidence="2">
    <location>
        <begin position="38"/>
        <end position="548"/>
    </location>
</feature>
<evidence type="ECO:0000256" key="1">
    <source>
        <dbReference type="ARBA" id="ARBA00023235"/>
    </source>
</evidence>
<proteinExistence type="predicted"/>